<evidence type="ECO:0000256" key="2">
    <source>
        <dbReference type="ARBA" id="ARBA00007862"/>
    </source>
</evidence>
<dbReference type="EMBL" id="FO704550">
    <property type="protein sequence ID" value="CDG16128.1"/>
    <property type="molecule type" value="Genomic_DNA"/>
</dbReference>
<accession>A0A068QMN9</accession>
<dbReference type="GO" id="GO:0016020">
    <property type="term" value="C:membrane"/>
    <property type="evidence" value="ECO:0007669"/>
    <property type="project" value="UniProtKB-SubCell"/>
</dbReference>
<evidence type="ECO:0000256" key="4">
    <source>
        <dbReference type="ARBA" id="ARBA00022989"/>
    </source>
</evidence>
<dbReference type="KEGG" id="xdo:XDD1_0425"/>
<protein>
    <recommendedName>
        <fullName evidence="6">Protein HflC</fullName>
    </recommendedName>
</protein>
<feature type="domain" description="Band 7" evidence="7">
    <location>
        <begin position="18"/>
        <end position="224"/>
    </location>
</feature>
<dbReference type="InterPro" id="IPR010200">
    <property type="entry name" value="HflC"/>
</dbReference>
<dbReference type="RefSeq" id="WP_045968247.1">
    <property type="nucleotide sequence ID" value="NZ_CAWMED010000001.1"/>
</dbReference>
<evidence type="ECO:0000256" key="5">
    <source>
        <dbReference type="ARBA" id="ARBA00023136"/>
    </source>
</evidence>
<dbReference type="PANTHER" id="PTHR42911:SF1">
    <property type="entry name" value="MODULATOR OF FTSH PROTEASE HFLC"/>
    <property type="match status" value="1"/>
</dbReference>
<dbReference type="STRING" id="351671.XDD1_0425"/>
<dbReference type="Pfam" id="PF01145">
    <property type="entry name" value="Band_7"/>
    <property type="match status" value="1"/>
</dbReference>
<reference evidence="9 11" key="2">
    <citation type="submission" date="2019-07" db="EMBL/GenBank/DDBJ databases">
        <title>Genomic Encyclopedia of Type Strains, Phase I: the one thousand microbial genomes (KMG-I) project.</title>
        <authorList>
            <person name="Kyrpides N."/>
        </authorList>
    </citation>
    <scope>NUCLEOTIDE SEQUENCE [LARGE SCALE GENOMIC DNA]</scope>
    <source>
        <strain evidence="9 11">DSM 17909</strain>
    </source>
</reference>
<evidence type="ECO:0000313" key="10">
    <source>
        <dbReference type="Proteomes" id="UP000032721"/>
    </source>
</evidence>
<evidence type="ECO:0000256" key="3">
    <source>
        <dbReference type="ARBA" id="ARBA00022692"/>
    </source>
</evidence>
<dbReference type="NCBIfam" id="NF008259">
    <property type="entry name" value="PRK11029.1"/>
    <property type="match status" value="1"/>
</dbReference>
<dbReference type="InterPro" id="IPR001107">
    <property type="entry name" value="Band_7"/>
</dbReference>
<dbReference type="InterPro" id="IPR036013">
    <property type="entry name" value="Band_7/SPFH_dom_sf"/>
</dbReference>
<dbReference type="SMART" id="SM00244">
    <property type="entry name" value="PHB"/>
    <property type="match status" value="1"/>
</dbReference>
<comment type="subcellular location">
    <subcellularLocation>
        <location evidence="1">Membrane</location>
        <topology evidence="1">Single-pass membrane protein</topology>
    </subcellularLocation>
</comment>
<evidence type="ECO:0000259" key="7">
    <source>
        <dbReference type="SMART" id="SM00244"/>
    </source>
</evidence>
<sequence>MRNSFIVAIIAVLVVLYASIFTVKEGERGIVLRFSKVVRDAENKPAIYEPGLHFKIPFVETVKTLDARIQTMDITADRFLTRENKDLIVDSYLKWRINDFSRYYLATGNGDISRAEMMLRRKFSDRLRSEIGRLDVRGIVTDSRGRLTSDVRDALNQGTHEEGGATDADSAIASAAALVAKETKGKQPAINPSSMAALGIEVVDVRIKQINLPQEISEAIYQRMRADREAEARLLRSQGLEEAEKIRAVADKTATEIKAKAQSQALVLRGEGDAEATKLFADAFNQDPEFYVFIRSLRAYEKSFQSKGNDVMVLSPDTDFFRYMKAPEDLRPRTAD</sequence>
<evidence type="ECO:0000256" key="6">
    <source>
        <dbReference type="PIRNR" id="PIRNR005651"/>
    </source>
</evidence>
<dbReference type="Proteomes" id="UP000032721">
    <property type="component" value="Chromosome"/>
</dbReference>
<dbReference type="OrthoDB" id="9812991at2"/>
<dbReference type="PIRSF" id="PIRSF005651">
    <property type="entry name" value="HflC"/>
    <property type="match status" value="1"/>
</dbReference>
<dbReference type="CDD" id="cd03405">
    <property type="entry name" value="SPFH_HflC"/>
    <property type="match status" value="1"/>
</dbReference>
<gene>
    <name evidence="8" type="primary">hflC</name>
    <name evidence="9" type="ORF">LY16_00532</name>
    <name evidence="8" type="ORF">XDD1_0425</name>
</gene>
<proteinExistence type="inferred from homology"/>
<keyword evidence="4" id="KW-1133">Transmembrane helix</keyword>
<comment type="function">
    <text evidence="6">HflC and HflK could regulate a protease.</text>
</comment>
<evidence type="ECO:0000313" key="11">
    <source>
        <dbReference type="Proteomes" id="UP000324170"/>
    </source>
</evidence>
<dbReference type="AlphaFoldDB" id="A0A068QMN9"/>
<dbReference type="EMBL" id="VNHN01000005">
    <property type="protein sequence ID" value="TYP15914.1"/>
    <property type="molecule type" value="Genomic_DNA"/>
</dbReference>
<evidence type="ECO:0000313" key="8">
    <source>
        <dbReference type="EMBL" id="CDG16128.1"/>
    </source>
</evidence>
<dbReference type="GO" id="GO:0006508">
    <property type="term" value="P:proteolysis"/>
    <property type="evidence" value="ECO:0007669"/>
    <property type="project" value="UniProtKB-KW"/>
</dbReference>
<comment type="similarity">
    <text evidence="2 6">Belongs to the band 7/mec-2 family. HflC subfamily.</text>
</comment>
<dbReference type="SUPFAM" id="SSF117892">
    <property type="entry name" value="Band 7/SPFH domain"/>
    <property type="match status" value="2"/>
</dbReference>
<keyword evidence="5" id="KW-0472">Membrane</keyword>
<organism evidence="8 10">
    <name type="scientific">Xenorhabdus doucetiae</name>
    <dbReference type="NCBI Taxonomy" id="351671"/>
    <lineage>
        <taxon>Bacteria</taxon>
        <taxon>Pseudomonadati</taxon>
        <taxon>Pseudomonadota</taxon>
        <taxon>Gammaproteobacteria</taxon>
        <taxon>Enterobacterales</taxon>
        <taxon>Morganellaceae</taxon>
        <taxon>Xenorhabdus</taxon>
    </lineage>
</organism>
<keyword evidence="9" id="KW-0645">Protease</keyword>
<dbReference type="HOGENOM" id="CLU_059167_3_0_6"/>
<keyword evidence="8" id="KW-0378">Hydrolase</keyword>
<dbReference type="GO" id="GO:0008233">
    <property type="term" value="F:peptidase activity"/>
    <property type="evidence" value="ECO:0007669"/>
    <property type="project" value="UniProtKB-KW"/>
</dbReference>
<name>A0A068QMN9_9GAMM</name>
<keyword evidence="3" id="KW-0812">Transmembrane</keyword>
<dbReference type="NCBIfam" id="TIGR01932">
    <property type="entry name" value="hflC"/>
    <property type="match status" value="1"/>
</dbReference>
<dbReference type="Proteomes" id="UP000324170">
    <property type="component" value="Unassembled WGS sequence"/>
</dbReference>
<reference evidence="8 10" key="1">
    <citation type="submission" date="2013-07" db="EMBL/GenBank/DDBJ databases">
        <authorList>
            <person name="Genoscope - CEA"/>
        </authorList>
    </citation>
    <scope>NUCLEOTIDE SEQUENCE [LARGE SCALE GENOMIC DNA]</scope>
    <source>
        <strain evidence="8">FRM16</strain>
        <strain evidence="10">FRM16 / DSM 17909</strain>
    </source>
</reference>
<evidence type="ECO:0000256" key="1">
    <source>
        <dbReference type="ARBA" id="ARBA00004167"/>
    </source>
</evidence>
<dbReference type="PANTHER" id="PTHR42911">
    <property type="entry name" value="MODULATOR OF FTSH PROTEASE HFLC"/>
    <property type="match status" value="1"/>
</dbReference>
<dbReference type="Gene3D" id="3.30.479.30">
    <property type="entry name" value="Band 7 domain"/>
    <property type="match status" value="1"/>
</dbReference>
<keyword evidence="11" id="KW-1185">Reference proteome</keyword>
<evidence type="ECO:0000313" key="9">
    <source>
        <dbReference type="EMBL" id="TYP15914.1"/>
    </source>
</evidence>